<keyword evidence="6" id="KW-0931">ER-Golgi transport</keyword>
<evidence type="ECO:0000256" key="7">
    <source>
        <dbReference type="ARBA" id="ARBA00022927"/>
    </source>
</evidence>
<evidence type="ECO:0000256" key="11">
    <source>
        <dbReference type="RuleBase" id="RU000634"/>
    </source>
</evidence>
<keyword evidence="3 11" id="KW-0813">Transport</keyword>
<keyword evidence="7 11" id="KW-0653">Protein transport</keyword>
<evidence type="ECO:0000256" key="6">
    <source>
        <dbReference type="ARBA" id="ARBA00022892"/>
    </source>
</evidence>
<reference evidence="13 14" key="1">
    <citation type="submission" date="2021-02" db="EMBL/GenBank/DDBJ databases">
        <title>Pan-genome distribution and transcriptional activeness of fungal secondary metabolism genes in Aspergillus section Fumigati.</title>
        <authorList>
            <person name="Takahashi H."/>
            <person name="Umemura M."/>
            <person name="Ninomiya A."/>
            <person name="Kusuya Y."/>
            <person name="Urayama S."/>
            <person name="Shimizu M."/>
            <person name="Watanabe A."/>
            <person name="Kamei K."/>
            <person name="Yaguchi T."/>
            <person name="Hagiwara D."/>
        </authorList>
    </citation>
    <scope>NUCLEOTIDE SEQUENCE [LARGE SCALE GENOMIC DNA]</scope>
    <source>
        <strain evidence="13 14">IFM 47045</strain>
    </source>
</reference>
<keyword evidence="5 11" id="KW-0256">Endoplasmic reticulum</keyword>
<feature type="compositionally biased region" description="Basic residues" evidence="12">
    <location>
        <begin position="52"/>
        <end position="73"/>
    </location>
</feature>
<evidence type="ECO:0000313" key="14">
    <source>
        <dbReference type="Proteomes" id="UP000710440"/>
    </source>
</evidence>
<evidence type="ECO:0000313" key="13">
    <source>
        <dbReference type="EMBL" id="GIK00576.1"/>
    </source>
</evidence>
<evidence type="ECO:0000256" key="4">
    <source>
        <dbReference type="ARBA" id="ARBA00022692"/>
    </source>
</evidence>
<keyword evidence="14" id="KW-1185">Reference proteome</keyword>
<dbReference type="Proteomes" id="UP000710440">
    <property type="component" value="Unassembled WGS sequence"/>
</dbReference>
<comment type="subcellular location">
    <subcellularLocation>
        <location evidence="1 11">Endoplasmic reticulum membrane</location>
        <topology evidence="1 11">Multi-pass membrane protein</topology>
    </subcellularLocation>
</comment>
<evidence type="ECO:0000256" key="8">
    <source>
        <dbReference type="ARBA" id="ARBA00022989"/>
    </source>
</evidence>
<dbReference type="OrthoDB" id="5424692at2759"/>
<dbReference type="GO" id="GO:0006621">
    <property type="term" value="P:protein retention in ER lumen"/>
    <property type="evidence" value="ECO:0007669"/>
    <property type="project" value="InterPro"/>
</dbReference>
<evidence type="ECO:0000256" key="5">
    <source>
        <dbReference type="ARBA" id="ARBA00022824"/>
    </source>
</evidence>
<dbReference type="EMBL" id="BOPL01000002">
    <property type="protein sequence ID" value="GIK00576.1"/>
    <property type="molecule type" value="Genomic_DNA"/>
</dbReference>
<feature type="compositionally biased region" description="Low complexity" evidence="12">
    <location>
        <begin position="28"/>
        <end position="39"/>
    </location>
</feature>
<feature type="transmembrane region" description="Helical" evidence="11">
    <location>
        <begin position="506"/>
        <end position="527"/>
    </location>
</feature>
<feature type="compositionally biased region" description="Polar residues" evidence="12">
    <location>
        <begin position="193"/>
        <end position="212"/>
    </location>
</feature>
<comment type="similarity">
    <text evidence="2 11">Belongs to the ERD2 family.</text>
</comment>
<feature type="compositionally biased region" description="Basic and acidic residues" evidence="12">
    <location>
        <begin position="1"/>
        <end position="18"/>
    </location>
</feature>
<dbReference type="RefSeq" id="XP_043123762.1">
    <property type="nucleotide sequence ID" value="XM_043267827.1"/>
</dbReference>
<dbReference type="Pfam" id="PF00810">
    <property type="entry name" value="ER_lumen_recept"/>
    <property type="match status" value="1"/>
</dbReference>
<evidence type="ECO:0000256" key="3">
    <source>
        <dbReference type="ARBA" id="ARBA00022448"/>
    </source>
</evidence>
<feature type="compositionally biased region" description="Basic and acidic residues" evidence="12">
    <location>
        <begin position="219"/>
        <end position="239"/>
    </location>
</feature>
<name>A0A9P3BVW6_ASPVI</name>
<feature type="transmembrane region" description="Helical" evidence="11">
    <location>
        <begin position="598"/>
        <end position="615"/>
    </location>
</feature>
<dbReference type="GO" id="GO:0046923">
    <property type="term" value="F:ER retention sequence binding"/>
    <property type="evidence" value="ECO:0007669"/>
    <property type="project" value="InterPro"/>
</dbReference>
<proteinExistence type="inferred from homology"/>
<keyword evidence="8 11" id="KW-1133">Transmembrane helix</keyword>
<dbReference type="PANTHER" id="PTHR10585">
    <property type="entry name" value="ER LUMEN PROTEIN RETAINING RECEPTOR"/>
    <property type="match status" value="1"/>
</dbReference>
<keyword evidence="10 11" id="KW-0675">Receptor</keyword>
<evidence type="ECO:0000256" key="12">
    <source>
        <dbReference type="SAM" id="MobiDB-lite"/>
    </source>
</evidence>
<organism evidence="13 14">
    <name type="scientific">Aspergillus viridinutans</name>
    <dbReference type="NCBI Taxonomy" id="75553"/>
    <lineage>
        <taxon>Eukaryota</taxon>
        <taxon>Fungi</taxon>
        <taxon>Dikarya</taxon>
        <taxon>Ascomycota</taxon>
        <taxon>Pezizomycotina</taxon>
        <taxon>Eurotiomycetes</taxon>
        <taxon>Eurotiomycetidae</taxon>
        <taxon>Eurotiales</taxon>
        <taxon>Aspergillaceae</taxon>
        <taxon>Aspergillus</taxon>
        <taxon>Aspergillus subgen. Fumigati</taxon>
    </lineage>
</organism>
<evidence type="ECO:0000256" key="2">
    <source>
        <dbReference type="ARBA" id="ARBA00010120"/>
    </source>
</evidence>
<feature type="compositionally biased region" description="Basic and acidic residues" evidence="12">
    <location>
        <begin position="110"/>
        <end position="132"/>
    </location>
</feature>
<keyword evidence="4 11" id="KW-0812">Transmembrane</keyword>
<dbReference type="GO" id="GO:0016192">
    <property type="term" value="P:vesicle-mediated transport"/>
    <property type="evidence" value="ECO:0007669"/>
    <property type="project" value="UniProtKB-KW"/>
</dbReference>
<feature type="transmembrane region" description="Helical" evidence="11">
    <location>
        <begin position="627"/>
        <end position="647"/>
    </location>
</feature>
<dbReference type="GeneID" id="66932585"/>
<sequence>MDWERSRRFEDHRGRESYRPPAPRGYSRHTSPTRTRSPRLVADTWVPSSSRHYGRLRSRSPLPFRRHSRSPPYRHRDSDPGLFANSAPRRFSPRRDAHLRSPQIGWRPRSPYDDRPRDSSRGRSTPRRRDQSPPRQNFTYPKRERYPPTVDRYKKSASPLRRGPGRASDITPLTTSHRRRSSSQDFRDRRPDNNTSQARPSPSTRAASTIHNSTSSSRSDSRRSSPVNDRTRTTVRESRSGSPVTRDFPQRRLSVSSGHSSSRQAETISNEHKSQEDATDMPPTSVQIAALSNDRGVSDSMLGRPENNPESADAISSATPQSGPRAFSTSYGQTVTPNISAGPKPSFNTRGSMVSLLSAPTRPRGNVNPKDFARSTRRGHVSISQATPPTGLRHGHIPTGPSVDSDRQHIYRQNSLSGTSYPRQRPTNYLAGLSTIVPGGRLLAYDIDTTVEKRLAQLEMDKERLFEQIADSQRLKHLVIRDWERLDRESSICALKNLFWTFTDSLYNTTFKVLFICSSAYIIYLMLNDYKPTRDPNLDTFKVQYLLGISAVLAVLFPHDYSISEILWTFSIWLESVAILPQLFMLQRTGEADTITTHYLFALGLYRALYIPNWIYRYFAENRFQPIPVVAGVVQTLLYSDFFYIYYTKVMKGKKFSLPV</sequence>
<feature type="region of interest" description="Disordered" evidence="12">
    <location>
        <begin position="296"/>
        <end position="406"/>
    </location>
</feature>
<accession>A0A9P3BVW6</accession>
<feature type="compositionally biased region" description="Basic and acidic residues" evidence="12">
    <location>
        <begin position="141"/>
        <end position="154"/>
    </location>
</feature>
<dbReference type="InterPro" id="IPR000133">
    <property type="entry name" value="ER_ret_rcpt"/>
</dbReference>
<dbReference type="PRINTS" id="PR00660">
    <property type="entry name" value="ERLUMENR"/>
</dbReference>
<dbReference type="PROSITE" id="PS00952">
    <property type="entry name" value="ER_LUMEN_RECEPTOR_2"/>
    <property type="match status" value="1"/>
</dbReference>
<feature type="region of interest" description="Disordered" evidence="12">
    <location>
        <begin position="1"/>
        <end position="282"/>
    </location>
</feature>
<evidence type="ECO:0000256" key="10">
    <source>
        <dbReference type="ARBA" id="ARBA00023170"/>
    </source>
</evidence>
<feature type="transmembrane region" description="Helical" evidence="11">
    <location>
        <begin position="567"/>
        <end position="586"/>
    </location>
</feature>
<keyword evidence="9 11" id="KW-0472">Membrane</keyword>
<comment type="caution">
    <text evidence="11">Lacks conserved residue(s) required for the propagation of feature annotation.</text>
</comment>
<protein>
    <recommendedName>
        <fullName evidence="11">ER lumen protein-retaining receptor</fullName>
    </recommendedName>
</protein>
<dbReference type="AlphaFoldDB" id="A0A9P3BVW6"/>
<comment type="caution">
    <text evidence="13">The sequence shown here is derived from an EMBL/GenBank/DDBJ whole genome shotgun (WGS) entry which is preliminary data.</text>
</comment>
<evidence type="ECO:0000256" key="9">
    <source>
        <dbReference type="ARBA" id="ARBA00023136"/>
    </source>
</evidence>
<dbReference type="GO" id="GO:0015031">
    <property type="term" value="P:protein transport"/>
    <property type="evidence" value="ECO:0007669"/>
    <property type="project" value="UniProtKB-KW"/>
</dbReference>
<evidence type="ECO:0000256" key="1">
    <source>
        <dbReference type="ARBA" id="ARBA00004477"/>
    </source>
</evidence>
<feature type="transmembrane region" description="Helical" evidence="11">
    <location>
        <begin position="543"/>
        <end position="561"/>
    </location>
</feature>
<feature type="compositionally biased region" description="Polar residues" evidence="12">
    <location>
        <begin position="308"/>
        <end position="339"/>
    </location>
</feature>
<dbReference type="GO" id="GO:0005789">
    <property type="term" value="C:endoplasmic reticulum membrane"/>
    <property type="evidence" value="ECO:0007669"/>
    <property type="project" value="UniProtKB-SubCell"/>
</dbReference>
<gene>
    <name evidence="13" type="ORF">Aspvir_004603</name>
</gene>